<feature type="compositionally biased region" description="Low complexity" evidence="2">
    <location>
        <begin position="417"/>
        <end position="429"/>
    </location>
</feature>
<sequence length="775" mass="87124">MKIRKCKQTPVCLDGKDRLEELPSPAMNPANAGRPLSQQLHQTIDVDDMPLSTLPSHSRQPYVPKPSISTDVKHGKARMHEDEPSIAQVQQYAQMRSRPSADSSEASRPGRNDYDGPRSSKRRRLSVERHENIWEGAEDVKMLNKAYRAAEDALDMKDAELASLRQELVHARTSYERKESELRQDLLFRHIIAREQATRDHEKEKISLHRLITFLKGDHEKNIEKLEEDHRTALTKEQARTQDALAQAVKQKQLAQQRETTAFMQIQHMNTVMEHANALSKTYEGDLTELQRINIEELEERERDHLGLPPAYDSLQDIKGYRTPYEAARHRDAGDLDLDTIEATITKTFMRQLQAANCASLALREHADRAKAAGSGSLLYHKAMLAFANACMDLRKLYDHAIERKTDTDKSQSTAESSPSSVRRLPSLLSVTPPTAGSKAIAKLPSLSDLGLPAFKTKEAQTNDTPMCEHPVDLFMRFDRPSRNKSMSVAEVAHSKATIAVADRISYIMYDLCTHIFAALDVREHGSERLCHSRCARLGTWLRLADDALLQCLKRRLEATVVEELRPQCFDSTVSCSKCASEHCGGYCLRLQMLSYNINKLKAVRRGFDKISSPTRAGMYFTDTWHWLKDTLENERQISANILLPPTRQPTPEMTEEEMALAIQHSALDPATAAAREAIRQQSSEAELAQRLQAIRNEHFPRPRFAILSQITRPQPTPTPTPPSTDAATVAISLDTTMSNILEGDSATSNHDTARGNAIPADLDIASIRDMGQSD</sequence>
<dbReference type="AlphaFoldDB" id="A0A9Q9B885"/>
<evidence type="ECO:0000313" key="3">
    <source>
        <dbReference type="EMBL" id="USW58866.1"/>
    </source>
</evidence>
<keyword evidence="1" id="KW-0175">Coiled coil</keyword>
<feature type="region of interest" description="Disordered" evidence="2">
    <location>
        <begin position="405"/>
        <end position="429"/>
    </location>
</feature>
<evidence type="ECO:0000256" key="1">
    <source>
        <dbReference type="SAM" id="Coils"/>
    </source>
</evidence>
<proteinExistence type="predicted"/>
<evidence type="ECO:0000256" key="2">
    <source>
        <dbReference type="SAM" id="MobiDB-lite"/>
    </source>
</evidence>
<feature type="coiled-coil region" evidence="1">
    <location>
        <begin position="147"/>
        <end position="181"/>
    </location>
</feature>
<feature type="compositionally biased region" description="Basic and acidic residues" evidence="2">
    <location>
        <begin position="71"/>
        <end position="83"/>
    </location>
</feature>
<feature type="region of interest" description="Disordered" evidence="2">
    <location>
        <begin position="16"/>
        <end position="126"/>
    </location>
</feature>
<evidence type="ECO:0000313" key="4">
    <source>
        <dbReference type="Proteomes" id="UP001056384"/>
    </source>
</evidence>
<dbReference type="EMBL" id="CP099428">
    <property type="protein sequence ID" value="USW58866.1"/>
    <property type="molecule type" value="Genomic_DNA"/>
</dbReference>
<reference evidence="3" key="1">
    <citation type="submission" date="2022-06" db="EMBL/GenBank/DDBJ databases">
        <title>Complete genome sequences of two strains of the flax pathogen Septoria linicola.</title>
        <authorList>
            <person name="Lapalu N."/>
            <person name="Simon A."/>
            <person name="Demenou B."/>
            <person name="Paumier D."/>
            <person name="Guillot M.-P."/>
            <person name="Gout L."/>
            <person name="Valade R."/>
        </authorList>
    </citation>
    <scope>NUCLEOTIDE SEQUENCE</scope>
    <source>
        <strain evidence="3">SE15195</strain>
    </source>
</reference>
<keyword evidence="4" id="KW-1185">Reference proteome</keyword>
<dbReference type="Proteomes" id="UP001056384">
    <property type="component" value="Chromosome 11"/>
</dbReference>
<protein>
    <submittedName>
        <fullName evidence="3">Uncharacterized protein</fullName>
    </submittedName>
</protein>
<accession>A0A9Q9B885</accession>
<gene>
    <name evidence="3" type="ORF">Slin15195_G121850</name>
</gene>
<feature type="compositionally biased region" description="Basic and acidic residues" evidence="2">
    <location>
        <begin position="108"/>
        <end position="118"/>
    </location>
</feature>
<organism evidence="3 4">
    <name type="scientific">Septoria linicola</name>
    <dbReference type="NCBI Taxonomy" id="215465"/>
    <lineage>
        <taxon>Eukaryota</taxon>
        <taxon>Fungi</taxon>
        <taxon>Dikarya</taxon>
        <taxon>Ascomycota</taxon>
        <taxon>Pezizomycotina</taxon>
        <taxon>Dothideomycetes</taxon>
        <taxon>Dothideomycetidae</taxon>
        <taxon>Mycosphaerellales</taxon>
        <taxon>Mycosphaerellaceae</taxon>
        <taxon>Septoria</taxon>
    </lineage>
</organism>
<name>A0A9Q9B885_9PEZI</name>